<gene>
    <name evidence="1" type="ORF">GXW71_25335</name>
</gene>
<dbReference type="EMBL" id="JAAGBB010000039">
    <property type="protein sequence ID" value="MBR0667704.1"/>
    <property type="molecule type" value="Genomic_DNA"/>
</dbReference>
<name>A0ABS5F589_9PROT</name>
<proteinExistence type="predicted"/>
<keyword evidence="2" id="KW-1185">Reference proteome</keyword>
<dbReference type="Proteomes" id="UP001196870">
    <property type="component" value="Unassembled WGS sequence"/>
</dbReference>
<comment type="caution">
    <text evidence="1">The sequence shown here is derived from an EMBL/GenBank/DDBJ whole genome shotgun (WGS) entry which is preliminary data.</text>
</comment>
<sequence>MAVALGVVLRAGPPGLSAEPQNVRVTTDSAEYCGSLAQRVAALPGGTVEPARSLAADGLRLCDNGHVRTGVAKLRRALRAAQGLETPG</sequence>
<protein>
    <recommendedName>
        <fullName evidence="3">UrcA family protein</fullName>
    </recommendedName>
</protein>
<dbReference type="RefSeq" id="WP_211855482.1">
    <property type="nucleotide sequence ID" value="NZ_JAAGBB010000039.1"/>
</dbReference>
<accession>A0ABS5F589</accession>
<evidence type="ECO:0000313" key="2">
    <source>
        <dbReference type="Proteomes" id="UP001196870"/>
    </source>
</evidence>
<evidence type="ECO:0008006" key="3">
    <source>
        <dbReference type="Google" id="ProtNLM"/>
    </source>
</evidence>
<evidence type="ECO:0000313" key="1">
    <source>
        <dbReference type="EMBL" id="MBR0667704.1"/>
    </source>
</evidence>
<reference evidence="2" key="1">
    <citation type="journal article" date="2021" name="Syst. Appl. Microbiol.">
        <title>Roseomonas hellenica sp. nov., isolated from roots of wild-growing Alkanna tinctoria.</title>
        <authorList>
            <person name="Rat A."/>
            <person name="Naranjo H.D."/>
            <person name="Lebbe L."/>
            <person name="Cnockaert M."/>
            <person name="Krigas N."/>
            <person name="Grigoriadou K."/>
            <person name="Maloupa E."/>
            <person name="Willems A."/>
        </authorList>
    </citation>
    <scope>NUCLEOTIDE SEQUENCE [LARGE SCALE GENOMIC DNA]</scope>
    <source>
        <strain evidence="2">LMG 31523</strain>
    </source>
</reference>
<organism evidence="1 2">
    <name type="scientific">Plastoroseomonas hellenica</name>
    <dbReference type="NCBI Taxonomy" id="2687306"/>
    <lineage>
        <taxon>Bacteria</taxon>
        <taxon>Pseudomonadati</taxon>
        <taxon>Pseudomonadota</taxon>
        <taxon>Alphaproteobacteria</taxon>
        <taxon>Acetobacterales</taxon>
        <taxon>Acetobacteraceae</taxon>
        <taxon>Plastoroseomonas</taxon>
    </lineage>
</organism>